<evidence type="ECO:0000313" key="4">
    <source>
        <dbReference type="EMBL" id="CAI4055687.1"/>
    </source>
</evidence>
<name>A0AA35JBA3_SACUV</name>
<dbReference type="InterPro" id="IPR045153">
    <property type="entry name" value="Est1/Ebs1-like"/>
</dbReference>
<comment type="subcellular location">
    <subcellularLocation>
        <location evidence="1">Nucleus</location>
    </subcellularLocation>
</comment>
<dbReference type="SUPFAM" id="SSF48452">
    <property type="entry name" value="TPR-like"/>
    <property type="match status" value="1"/>
</dbReference>
<dbReference type="InterPro" id="IPR011990">
    <property type="entry name" value="TPR-like_helical_dom_sf"/>
</dbReference>
<keyword evidence="1" id="KW-0866">Nonsense-mediated mRNA decay</keyword>
<dbReference type="Gene3D" id="1.25.40.10">
    <property type="entry name" value="Tetratricopeptide repeat domain"/>
    <property type="match status" value="1"/>
</dbReference>
<dbReference type="InterPro" id="IPR019458">
    <property type="entry name" value="Est1-like_N"/>
</dbReference>
<evidence type="ECO:0000259" key="3">
    <source>
        <dbReference type="Pfam" id="PF10374"/>
    </source>
</evidence>
<dbReference type="PANTHER" id="PTHR15696:SF37">
    <property type="entry name" value="NONSENSE-MEDIATED MRNA DECAY FACTOR EBS1-RELATED"/>
    <property type="match status" value="1"/>
</dbReference>
<feature type="domain" description="Telomerase activating protein Est1-like N-terminal" evidence="3">
    <location>
        <begin position="87"/>
        <end position="219"/>
    </location>
</feature>
<evidence type="ECO:0000256" key="1">
    <source>
        <dbReference type="RuleBase" id="RU369098"/>
    </source>
</evidence>
<evidence type="ECO:0000259" key="2">
    <source>
        <dbReference type="Pfam" id="PF10373"/>
    </source>
</evidence>
<dbReference type="Proteomes" id="UP001162090">
    <property type="component" value="Chromosome 2"/>
</dbReference>
<dbReference type="GO" id="GO:0042162">
    <property type="term" value="F:telomeric DNA binding"/>
    <property type="evidence" value="ECO:0007669"/>
    <property type="project" value="TreeGrafter"/>
</dbReference>
<dbReference type="GO" id="GO:0070034">
    <property type="term" value="F:telomerase RNA binding"/>
    <property type="evidence" value="ECO:0007669"/>
    <property type="project" value="TreeGrafter"/>
</dbReference>
<evidence type="ECO:0000313" key="5">
    <source>
        <dbReference type="Proteomes" id="UP001162090"/>
    </source>
</evidence>
<dbReference type="InterPro" id="IPR018834">
    <property type="entry name" value="DNA/RNA-bd_Est1-type"/>
</dbReference>
<dbReference type="Pfam" id="PF10374">
    <property type="entry name" value="EST1"/>
    <property type="match status" value="1"/>
</dbReference>
<dbReference type="AlphaFoldDB" id="A0AA35JBA3"/>
<accession>A0AA35JBA3</accession>
<dbReference type="GO" id="GO:0005697">
    <property type="term" value="C:telomerase holoenzyme complex"/>
    <property type="evidence" value="ECO:0007669"/>
    <property type="project" value="TreeGrafter"/>
</dbReference>
<dbReference type="PANTHER" id="PTHR15696">
    <property type="entry name" value="SMG-7 SUPPRESSOR WITH MORPHOLOGICAL EFFECT ON GENITALIA PROTEIN 7"/>
    <property type="match status" value="1"/>
</dbReference>
<dbReference type="Pfam" id="PF10373">
    <property type="entry name" value="EST1_DNA_bind"/>
    <property type="match status" value="1"/>
</dbReference>
<reference evidence="4" key="1">
    <citation type="submission" date="2022-10" db="EMBL/GenBank/DDBJ databases">
        <authorList>
            <person name="Byrne P K."/>
        </authorList>
    </citation>
    <scope>NUCLEOTIDE SEQUENCE</scope>
    <source>
        <strain evidence="4">CBS7001</strain>
    </source>
</reference>
<proteinExistence type="predicted"/>
<organism evidence="4 5">
    <name type="scientific">Saccharomyces uvarum</name>
    <name type="common">Yeast</name>
    <name type="synonym">Saccharomyces bayanus var. uvarum</name>
    <dbReference type="NCBI Taxonomy" id="230603"/>
    <lineage>
        <taxon>Eukaryota</taxon>
        <taxon>Fungi</taxon>
        <taxon>Dikarya</taxon>
        <taxon>Ascomycota</taxon>
        <taxon>Saccharomycotina</taxon>
        <taxon>Saccharomycetes</taxon>
        <taxon>Saccharomycetales</taxon>
        <taxon>Saccharomycetaceae</taxon>
        <taxon>Saccharomyces</taxon>
    </lineage>
</organism>
<sequence>MELSDTQIEDIPAAFNGIKSQLNSILESNQLFQDYALLNGFLAFVHSKLNGMVVSSIESQYAFHLSKSSRVVDPASFKNGKILTIIDFSWENVHYPIFKWFQMWRNYILFKKENQKQQTRFIEFRKMNSKMLKFFKTVQSFYFTIINTIYKNYDISALLPKKIVQDLKLADIERASNYQHNLELDTFDNGCPFARLIQVIFHRCVLFLGTAHRYKSLIEEISNKYSTSNFKKSLSFFHLASLILPGAGETYSQAGMVYLQTGNLGAAMYEFVKGMMTKMPSPVSIKNFHAIMVDNKSSLNRNLHATIMNTYLQESKGGKSPNKEILEFYYLGLLGSVWSPNSWRDDTKSNQLNNGIKLKHLEAALYETMSTRYLKNVQTIFKNLIVTIGGFHLLLKRRSDVDIQSLQDLRTNELDYLKFVFRFIGHILNDIVKESWSENVEVPEILGMVRVINCWIKSNPIVLRYSESDIEFVNSLAYLVNDIMKNKPSLSFNITGHHPKRKYWFEEDLMVKGLSFINFQLSDFEDYDEIIQMDNKFDRLIADPPLCDKEPASSEMLLKLQAIVNLSYKLLAENKCGVEWSDDKSRYIFNKKIGLKENVKANMRSSKELIETTKLQIKTKTSLTNGSISMADLERQMRNSNINSSTSIMGYSGSSVPMAPDTFDTKPSGIITGNKTISKMLEIEVSDRRPDETIANLSGDYNSAATSSSISTSTSGSSFNLNSVISSVQTEHLEKSFVESMQVLNEQTPINDVYHPQQVQSSTQRHMYPQQQPPLMPSLNSSYPNSMMPSSASVSYPYNFLNQQSQGVALPSNAHGSQWQNEICALNSRNFLNPTWMGNQNQGSVSPVYTQPQQQMFQQPMQQETGKYVQFPYGSQDTTGNMKENGHSGMF</sequence>
<comment type="function">
    <text evidence="1">Plays a role in nonsense-mediated mRNA decay.</text>
</comment>
<feature type="domain" description="DNA/RNA-binding" evidence="2">
    <location>
        <begin position="233"/>
        <end position="520"/>
    </location>
</feature>
<dbReference type="EMBL" id="OX365913">
    <property type="protein sequence ID" value="CAI4055687.1"/>
    <property type="molecule type" value="Genomic_DNA"/>
</dbReference>
<protein>
    <recommendedName>
        <fullName evidence="1">Nonsense-mediated mRNA decay factor</fullName>
    </recommendedName>
</protein>
<dbReference type="GO" id="GO:0000184">
    <property type="term" value="P:nuclear-transcribed mRNA catabolic process, nonsense-mediated decay"/>
    <property type="evidence" value="ECO:0007669"/>
    <property type="project" value="UniProtKB-KW"/>
</dbReference>
<gene>
    <name evidence="4" type="primary">SUVC02G3300</name>
    <name evidence="4" type="ORF">SUVC_02G3300</name>
</gene>
<keyword evidence="1" id="KW-0539">Nucleus</keyword>